<evidence type="ECO:0000313" key="4">
    <source>
        <dbReference type="Proteomes" id="UP001396898"/>
    </source>
</evidence>
<dbReference type="SUPFAM" id="SSF48452">
    <property type="entry name" value="TPR-like"/>
    <property type="match status" value="2"/>
</dbReference>
<dbReference type="PROSITE" id="PS50011">
    <property type="entry name" value="PROTEIN_KINASE_DOM"/>
    <property type="match status" value="1"/>
</dbReference>
<dbReference type="InterPro" id="IPR000719">
    <property type="entry name" value="Prot_kinase_dom"/>
</dbReference>
<reference evidence="3 4" key="1">
    <citation type="submission" date="2023-01" db="EMBL/GenBank/DDBJ databases">
        <title>Analysis of 21 Apiospora genomes using comparative genomics revels a genus with tremendous synthesis potential of carbohydrate active enzymes and secondary metabolites.</title>
        <authorList>
            <person name="Sorensen T."/>
        </authorList>
    </citation>
    <scope>NUCLEOTIDE SEQUENCE [LARGE SCALE GENOMIC DNA]</scope>
    <source>
        <strain evidence="3 4">CBS 20057</strain>
    </source>
</reference>
<keyword evidence="4" id="KW-1185">Reference proteome</keyword>
<dbReference type="Gene3D" id="1.25.40.10">
    <property type="entry name" value="Tetratricopeptide repeat domain"/>
    <property type="match status" value="4"/>
</dbReference>
<dbReference type="InterPro" id="IPR019734">
    <property type="entry name" value="TPR_rpt"/>
</dbReference>
<dbReference type="PANTHER" id="PTHR46082">
    <property type="entry name" value="ATP/GTP-BINDING PROTEIN-RELATED"/>
    <property type="match status" value="1"/>
</dbReference>
<protein>
    <recommendedName>
        <fullName evidence="2">Protein kinase domain-containing protein</fullName>
    </recommendedName>
</protein>
<dbReference type="Proteomes" id="UP001396898">
    <property type="component" value="Unassembled WGS sequence"/>
</dbReference>
<dbReference type="SMART" id="SM00220">
    <property type="entry name" value="S_TKc"/>
    <property type="match status" value="1"/>
</dbReference>
<feature type="repeat" description="TPR" evidence="1">
    <location>
        <begin position="804"/>
        <end position="837"/>
    </location>
</feature>
<dbReference type="Pfam" id="PF13424">
    <property type="entry name" value="TPR_12"/>
    <property type="match status" value="4"/>
</dbReference>
<keyword evidence="1" id="KW-0802">TPR repeat</keyword>
<gene>
    <name evidence="3" type="ORF">PG991_014315</name>
</gene>
<proteinExistence type="predicted"/>
<feature type="repeat" description="TPR" evidence="1">
    <location>
        <begin position="550"/>
        <end position="583"/>
    </location>
</feature>
<name>A0ABR1R8N6_9PEZI</name>
<dbReference type="CDD" id="cd00180">
    <property type="entry name" value="PKc"/>
    <property type="match status" value="1"/>
</dbReference>
<dbReference type="EMBL" id="JAQQWI010000018">
    <property type="protein sequence ID" value="KAK8002093.1"/>
    <property type="molecule type" value="Genomic_DNA"/>
</dbReference>
<dbReference type="Pfam" id="PF00069">
    <property type="entry name" value="Pkinase"/>
    <property type="match status" value="1"/>
</dbReference>
<evidence type="ECO:0000256" key="1">
    <source>
        <dbReference type="PROSITE-ProRule" id="PRU00339"/>
    </source>
</evidence>
<dbReference type="InterPro" id="IPR053137">
    <property type="entry name" value="NLR-like"/>
</dbReference>
<sequence length="1033" mass="116456">MSYDPFASLSRSAGPVPVAILESNDASYNLITFLGAVQLLPREILPIPLYYDEAEPPEFGGTANIRHSLLSNETSLSFKRIQPHTLFNNPDSEAVQDIESKCYRVLISEISHLLLVHPNIIRLLGVAWESKSDDKVWPVLVFKRAPHGNLRAFIETREQYLSWKQKLSFVVDMARALEYSHSANIIHGDMKPSNIFVCSDENRGDCPYYVQLADFGYATFGLEDDDLVMLPCSPSWTHPDRYHHGCPIKIAKKIDVFGLGMVSLWLFFGTLNAFPNADQLVTELSGRRMPDLANRLLEVSPYDMTHRRILQGFFQRTLNDSHDERSAIEEVLSLLSEHTDPLQSPEPSVDRDFRPKEFMANFEVAPSAFVLSHIDYRVRSQIVKKFEELLSLTSSASEFRKHITLQLALCYKLGFGIPQDHAISNKFLEMGHHTPQSLREQLLVLDNGSMRFNHEFDEIWSGGLVRAVDLAEVYRKQPFFKGQVLLASECQEHRRELRDVASVLGESHVLTIGLRTTLACLLHSKGDLAESCELFEKVLEDMESIGQDVTEIKMDLGNVYSSLGQFQKAIALVDEVFRTYESRLGRTHPLTIDSMSILSKTHFESGSHDTALVEAQSNVQTLLDLRGEYHPQTLEEMDFLSHVYFQKEDFEESSNLNKRVLEMRARILGDDHPDTLSSRSHSAMLLIEQGDHVAAASCERDILASYERVLGKRHPKAIEYKASLAHTLMDIDGSYWTEADELSSDAVDESTRTLGKQHPITIDCICNRMMVLLEMDRVDEVIDLGLPACEIARGALTPSHDLTSSIIHTLGMAYIKREDYNRAQSLLEEALKIRLEMLGPSHSSSLESQLTLASCFASQDDLQRARIMEKETLDTSLKYLGPSNPKTISCMLNLANTCWGLEQYLDAKCLETQALELAKTHLGETHSNTLVAMTHLAATLSSMSQLDDALQLAEPAFQLSREHKGKAHSHTIGAMMQVAEIYAAQGKNLKAVDMYREAIEIMLDSGETEENWQIKECQEELRGLQQETAETES</sequence>
<dbReference type="PROSITE" id="PS50005">
    <property type="entry name" value="TPR"/>
    <property type="match status" value="2"/>
</dbReference>
<organism evidence="3 4">
    <name type="scientific">Apiospora marii</name>
    <dbReference type="NCBI Taxonomy" id="335849"/>
    <lineage>
        <taxon>Eukaryota</taxon>
        <taxon>Fungi</taxon>
        <taxon>Dikarya</taxon>
        <taxon>Ascomycota</taxon>
        <taxon>Pezizomycotina</taxon>
        <taxon>Sordariomycetes</taxon>
        <taxon>Xylariomycetidae</taxon>
        <taxon>Amphisphaeriales</taxon>
        <taxon>Apiosporaceae</taxon>
        <taxon>Apiospora</taxon>
    </lineage>
</organism>
<evidence type="ECO:0000313" key="3">
    <source>
        <dbReference type="EMBL" id="KAK8002093.1"/>
    </source>
</evidence>
<dbReference type="InterPro" id="IPR011009">
    <property type="entry name" value="Kinase-like_dom_sf"/>
</dbReference>
<dbReference type="Gene3D" id="1.10.510.10">
    <property type="entry name" value="Transferase(Phosphotransferase) domain 1"/>
    <property type="match status" value="1"/>
</dbReference>
<dbReference type="InterPro" id="IPR008271">
    <property type="entry name" value="Ser/Thr_kinase_AS"/>
</dbReference>
<dbReference type="InterPro" id="IPR011990">
    <property type="entry name" value="TPR-like_helical_dom_sf"/>
</dbReference>
<dbReference type="SUPFAM" id="SSF56112">
    <property type="entry name" value="Protein kinase-like (PK-like)"/>
    <property type="match status" value="1"/>
</dbReference>
<feature type="domain" description="Protein kinase" evidence="2">
    <location>
        <begin position="51"/>
        <end position="343"/>
    </location>
</feature>
<dbReference type="SMART" id="SM00028">
    <property type="entry name" value="TPR"/>
    <property type="match status" value="5"/>
</dbReference>
<comment type="caution">
    <text evidence="3">The sequence shown here is derived from an EMBL/GenBank/DDBJ whole genome shotgun (WGS) entry which is preliminary data.</text>
</comment>
<evidence type="ECO:0000259" key="2">
    <source>
        <dbReference type="PROSITE" id="PS50011"/>
    </source>
</evidence>
<accession>A0ABR1R8N6</accession>
<dbReference type="PANTHER" id="PTHR46082:SF6">
    <property type="entry name" value="AAA+ ATPASE DOMAIN-CONTAINING PROTEIN-RELATED"/>
    <property type="match status" value="1"/>
</dbReference>
<dbReference type="PROSITE" id="PS00108">
    <property type="entry name" value="PROTEIN_KINASE_ST"/>
    <property type="match status" value="1"/>
</dbReference>